<dbReference type="PROSITE" id="PS50157">
    <property type="entry name" value="ZINC_FINGER_C2H2_2"/>
    <property type="match status" value="1"/>
</dbReference>
<dbReference type="OrthoDB" id="1405595at2759"/>
<keyword evidence="1" id="KW-0863">Zinc-finger</keyword>
<keyword evidence="4" id="KW-1185">Reference proteome</keyword>
<evidence type="ECO:0000256" key="1">
    <source>
        <dbReference type="PROSITE-ProRule" id="PRU00042"/>
    </source>
</evidence>
<feature type="domain" description="C2H2-type" evidence="2">
    <location>
        <begin position="24"/>
        <end position="51"/>
    </location>
</feature>
<evidence type="ECO:0000313" key="3">
    <source>
        <dbReference type="EMBL" id="CAG7823962.1"/>
    </source>
</evidence>
<organism evidence="3 4">
    <name type="scientific">Allacma fusca</name>
    <dbReference type="NCBI Taxonomy" id="39272"/>
    <lineage>
        <taxon>Eukaryota</taxon>
        <taxon>Metazoa</taxon>
        <taxon>Ecdysozoa</taxon>
        <taxon>Arthropoda</taxon>
        <taxon>Hexapoda</taxon>
        <taxon>Collembola</taxon>
        <taxon>Symphypleona</taxon>
        <taxon>Sminthuridae</taxon>
        <taxon>Allacma</taxon>
    </lineage>
</organism>
<accession>A0A8J2PCP0</accession>
<sequence>CKYKTPTLAKLKDHELLHSSEAKFTCSICRKSFKQFKQLKTHEKYHKTNQTKFKMFEKTHQCRAQ</sequence>
<protein>
    <recommendedName>
        <fullName evidence="2">C2H2-type domain-containing protein</fullName>
    </recommendedName>
</protein>
<evidence type="ECO:0000313" key="4">
    <source>
        <dbReference type="Proteomes" id="UP000708208"/>
    </source>
</evidence>
<keyword evidence="1" id="KW-0862">Zinc</keyword>
<comment type="caution">
    <text evidence="3">The sequence shown here is derived from an EMBL/GenBank/DDBJ whole genome shotgun (WGS) entry which is preliminary data.</text>
</comment>
<dbReference type="GO" id="GO:0008270">
    <property type="term" value="F:zinc ion binding"/>
    <property type="evidence" value="ECO:0007669"/>
    <property type="project" value="UniProtKB-KW"/>
</dbReference>
<gene>
    <name evidence="3" type="ORF">AFUS01_LOCUS34147</name>
</gene>
<proteinExistence type="predicted"/>
<dbReference type="InterPro" id="IPR013087">
    <property type="entry name" value="Znf_C2H2_type"/>
</dbReference>
<dbReference type="Proteomes" id="UP000708208">
    <property type="component" value="Unassembled WGS sequence"/>
</dbReference>
<evidence type="ECO:0000259" key="2">
    <source>
        <dbReference type="PROSITE" id="PS50157"/>
    </source>
</evidence>
<dbReference type="AlphaFoldDB" id="A0A8J2PCP0"/>
<name>A0A8J2PCP0_9HEXA</name>
<feature type="non-terminal residue" evidence="3">
    <location>
        <position position="1"/>
    </location>
</feature>
<dbReference type="EMBL" id="CAJVCH010531181">
    <property type="protein sequence ID" value="CAG7823962.1"/>
    <property type="molecule type" value="Genomic_DNA"/>
</dbReference>
<reference evidence="3" key="1">
    <citation type="submission" date="2021-06" db="EMBL/GenBank/DDBJ databases">
        <authorList>
            <person name="Hodson N. C."/>
            <person name="Mongue J. A."/>
            <person name="Jaron S. K."/>
        </authorList>
    </citation>
    <scope>NUCLEOTIDE SEQUENCE</scope>
</reference>
<dbReference type="PROSITE" id="PS00028">
    <property type="entry name" value="ZINC_FINGER_C2H2_1"/>
    <property type="match status" value="1"/>
</dbReference>
<keyword evidence="1" id="KW-0479">Metal-binding</keyword>